<evidence type="ECO:0000259" key="7">
    <source>
        <dbReference type="Pfam" id="PF16177"/>
    </source>
</evidence>
<evidence type="ECO:0000256" key="3">
    <source>
        <dbReference type="ARBA" id="ARBA00022741"/>
    </source>
</evidence>
<reference evidence="8 9" key="1">
    <citation type="submission" date="2019-02" db="EMBL/GenBank/DDBJ databases">
        <title>Sequencing the genomes of 1000 actinobacteria strains.</title>
        <authorList>
            <person name="Klenk H.-P."/>
        </authorList>
    </citation>
    <scope>NUCLEOTIDE SEQUENCE [LARGE SCALE GENOMIC DNA]</scope>
    <source>
        <strain evidence="8 9">DSM 45779</strain>
    </source>
</reference>
<feature type="domain" description="AMP-dependent synthetase/ligase" evidence="6">
    <location>
        <begin position="107"/>
        <end position="474"/>
    </location>
</feature>
<dbReference type="InterPro" id="IPR042099">
    <property type="entry name" value="ANL_N_sf"/>
</dbReference>
<dbReference type="NCBIfam" id="NF002937">
    <property type="entry name" value="PRK03584.1"/>
    <property type="match status" value="1"/>
</dbReference>
<dbReference type="InterPro" id="IPR045851">
    <property type="entry name" value="AMP-bd_C_sf"/>
</dbReference>
<dbReference type="PANTHER" id="PTHR42921">
    <property type="entry name" value="ACETOACETYL-COA SYNTHETASE"/>
    <property type="match status" value="1"/>
</dbReference>
<dbReference type="InterPro" id="IPR005914">
    <property type="entry name" value="Acac_CoA_synth"/>
</dbReference>
<feature type="compositionally biased region" description="Polar residues" evidence="5">
    <location>
        <begin position="1"/>
        <end position="10"/>
    </location>
</feature>
<proteinExistence type="inferred from homology"/>
<evidence type="ECO:0000259" key="6">
    <source>
        <dbReference type="Pfam" id="PF00501"/>
    </source>
</evidence>
<evidence type="ECO:0000313" key="9">
    <source>
        <dbReference type="Proteomes" id="UP000291591"/>
    </source>
</evidence>
<dbReference type="AlphaFoldDB" id="A0A4Q7UV60"/>
<dbReference type="Gene3D" id="3.30.300.30">
    <property type="match status" value="1"/>
</dbReference>
<keyword evidence="9" id="KW-1185">Reference proteome</keyword>
<dbReference type="GO" id="GO:0005524">
    <property type="term" value="F:ATP binding"/>
    <property type="evidence" value="ECO:0007669"/>
    <property type="project" value="UniProtKB-KW"/>
</dbReference>
<feature type="region of interest" description="Disordered" evidence="5">
    <location>
        <begin position="1"/>
        <end position="21"/>
    </location>
</feature>
<protein>
    <submittedName>
        <fullName evidence="8">Acetoacetyl-CoA synthetase</fullName>
    </submittedName>
</protein>
<dbReference type="OrthoDB" id="9803968at2"/>
<dbReference type="NCBIfam" id="TIGR01217">
    <property type="entry name" value="ac_ac_CoA_syn"/>
    <property type="match status" value="1"/>
</dbReference>
<evidence type="ECO:0000313" key="8">
    <source>
        <dbReference type="EMBL" id="RZT84818.1"/>
    </source>
</evidence>
<dbReference type="InterPro" id="IPR020845">
    <property type="entry name" value="AMP-binding_CS"/>
</dbReference>
<dbReference type="InterPro" id="IPR032387">
    <property type="entry name" value="ACAS_N"/>
</dbReference>
<dbReference type="PANTHER" id="PTHR42921:SF1">
    <property type="entry name" value="ACETOACETYL-COA SYNTHETASE"/>
    <property type="match status" value="1"/>
</dbReference>
<feature type="domain" description="Acetyl-coenzyme A synthetase N-terminal" evidence="7">
    <location>
        <begin position="43"/>
        <end position="95"/>
    </location>
</feature>
<keyword evidence="4" id="KW-0067">ATP-binding</keyword>
<dbReference type="InterPro" id="IPR000873">
    <property type="entry name" value="AMP-dep_synth/lig_dom"/>
</dbReference>
<dbReference type="Proteomes" id="UP000291591">
    <property type="component" value="Unassembled WGS sequence"/>
</dbReference>
<dbReference type="Gene3D" id="3.40.50.12780">
    <property type="entry name" value="N-terminal domain of ligase-like"/>
    <property type="match status" value="1"/>
</dbReference>
<keyword evidence="2" id="KW-0436">Ligase</keyword>
<sequence length="659" mass="70821">MSDVAQTPTGTVLRPAGSPEGTGIGDYREWLAREQGKEFSSFDEMWRWSVAEPEEYWTSIWDHFGVRGDYERVFGSTAMPGAQWFPGSTLNYAEHMVGSLDDPGSDADRVAIVARSQTREPIELTFGELREQVGAARAGLVRLGVGRGDRVAGYLPHVPEAIVVFLAAASLGAIWSACAPEFGARSVVDRLGQVEPSVLVAVASYRYGNKVIDQREELATITAGLPSVRHVVALDYGDHPVTDTVADALSWSDFLSEPGPPTFDAVPFDHPLYVLFSSGTTGLPKAIVHGHGGILLEHLRLHGLDLDSRPGDRVLWFTTTAWAMWNITISALLRGAALVLLDGNPLHPDLNAQWALAAETGATLMGVSPGYIMSCRKEGVVPQRWPELRQIGTTGAPLPPEAFDWIYEHLGPDVLLNPISGGTDVCSGFVGGGPWRPVYRGEMSGPGLGLDVAAFDEAGNPVVGQLGELVVRAPLPSMPVGFWNDTDGSRYREAYFDLFPGIWRHGDWVIFTERGSCVITGRSDATLNRGGVRLGTAEFYSVVEDVPEVADSLVVHIEDTAGGGSGDLLLFVALTPGTELDDDLRSRIAGRLRRELSPRHVPDLIAAVPAVPRTLTGKKLEKPVKQVLQGRAADEVISADAVTGADAVGAYVEAVRARG</sequence>
<organism evidence="8 9">
    <name type="scientific">Pseudonocardia sediminis</name>
    <dbReference type="NCBI Taxonomy" id="1397368"/>
    <lineage>
        <taxon>Bacteria</taxon>
        <taxon>Bacillati</taxon>
        <taxon>Actinomycetota</taxon>
        <taxon>Actinomycetes</taxon>
        <taxon>Pseudonocardiales</taxon>
        <taxon>Pseudonocardiaceae</taxon>
        <taxon>Pseudonocardia</taxon>
    </lineage>
</organism>
<dbReference type="Pfam" id="PF00501">
    <property type="entry name" value="AMP-binding"/>
    <property type="match status" value="1"/>
</dbReference>
<accession>A0A4Q7UV60</accession>
<dbReference type="EMBL" id="SHKL01000001">
    <property type="protein sequence ID" value="RZT84818.1"/>
    <property type="molecule type" value="Genomic_DNA"/>
</dbReference>
<dbReference type="PROSITE" id="PS00455">
    <property type="entry name" value="AMP_BINDING"/>
    <property type="match status" value="1"/>
</dbReference>
<dbReference type="RefSeq" id="WP_130289373.1">
    <property type="nucleotide sequence ID" value="NZ_SHKL01000001.1"/>
</dbReference>
<comment type="similarity">
    <text evidence="1">Belongs to the ATP-dependent AMP-binding enzyme family.</text>
</comment>
<evidence type="ECO:0000256" key="1">
    <source>
        <dbReference type="ARBA" id="ARBA00006432"/>
    </source>
</evidence>
<name>A0A4Q7UV60_PSEST</name>
<dbReference type="GO" id="GO:0030729">
    <property type="term" value="F:acetoacetate-CoA ligase activity"/>
    <property type="evidence" value="ECO:0007669"/>
    <property type="project" value="InterPro"/>
</dbReference>
<keyword evidence="3" id="KW-0547">Nucleotide-binding</keyword>
<evidence type="ECO:0000256" key="5">
    <source>
        <dbReference type="SAM" id="MobiDB-lite"/>
    </source>
</evidence>
<comment type="caution">
    <text evidence="8">The sequence shown here is derived from an EMBL/GenBank/DDBJ whole genome shotgun (WGS) entry which is preliminary data.</text>
</comment>
<evidence type="ECO:0000256" key="4">
    <source>
        <dbReference type="ARBA" id="ARBA00022840"/>
    </source>
</evidence>
<evidence type="ECO:0000256" key="2">
    <source>
        <dbReference type="ARBA" id="ARBA00022598"/>
    </source>
</evidence>
<dbReference type="Pfam" id="PF16177">
    <property type="entry name" value="ACAS_N"/>
    <property type="match status" value="1"/>
</dbReference>
<gene>
    <name evidence="8" type="ORF">EV383_1674</name>
</gene>
<dbReference type="GO" id="GO:0006629">
    <property type="term" value="P:lipid metabolic process"/>
    <property type="evidence" value="ECO:0007669"/>
    <property type="project" value="InterPro"/>
</dbReference>
<dbReference type="SUPFAM" id="SSF56801">
    <property type="entry name" value="Acetyl-CoA synthetase-like"/>
    <property type="match status" value="1"/>
</dbReference>